<sequence length="81" mass="8905">MTQLQAIARNVHYVAYGTPGGEFKPAHRAAIVTEVEVNAEGAQTGRVKVCVLNPTGIFFSDWLPEDPSGERGGTWHWPERV</sequence>
<evidence type="ECO:0000313" key="1">
    <source>
        <dbReference type="EMBL" id="MFC5846700.1"/>
    </source>
</evidence>
<accession>A0ABW1DEJ5</accession>
<protein>
    <submittedName>
        <fullName evidence="1">Uncharacterized protein</fullName>
    </submittedName>
</protein>
<name>A0ABW1DEJ5_9DEIO</name>
<dbReference type="Proteomes" id="UP001595979">
    <property type="component" value="Unassembled WGS sequence"/>
</dbReference>
<keyword evidence="2" id="KW-1185">Reference proteome</keyword>
<gene>
    <name evidence="1" type="ORF">ACFPQ6_00115</name>
</gene>
<dbReference type="EMBL" id="JBHSOH010000001">
    <property type="protein sequence ID" value="MFC5846700.1"/>
    <property type="molecule type" value="Genomic_DNA"/>
</dbReference>
<reference evidence="2" key="1">
    <citation type="journal article" date="2019" name="Int. J. Syst. Evol. Microbiol.">
        <title>The Global Catalogue of Microorganisms (GCM) 10K type strain sequencing project: providing services to taxonomists for standard genome sequencing and annotation.</title>
        <authorList>
            <consortium name="The Broad Institute Genomics Platform"/>
            <consortium name="The Broad Institute Genome Sequencing Center for Infectious Disease"/>
            <person name="Wu L."/>
            <person name="Ma J."/>
        </authorList>
    </citation>
    <scope>NUCLEOTIDE SEQUENCE [LARGE SCALE GENOMIC DNA]</scope>
    <source>
        <strain evidence="2">CGMCC 1.15053</strain>
    </source>
</reference>
<dbReference type="RefSeq" id="WP_380044955.1">
    <property type="nucleotide sequence ID" value="NZ_JBHSOH010000001.1"/>
</dbReference>
<comment type="caution">
    <text evidence="1">The sequence shown here is derived from an EMBL/GenBank/DDBJ whole genome shotgun (WGS) entry which is preliminary data.</text>
</comment>
<proteinExistence type="predicted"/>
<organism evidence="1 2">
    <name type="scientific">Deinococcus petrolearius</name>
    <dbReference type="NCBI Taxonomy" id="1751295"/>
    <lineage>
        <taxon>Bacteria</taxon>
        <taxon>Thermotogati</taxon>
        <taxon>Deinococcota</taxon>
        <taxon>Deinococci</taxon>
        <taxon>Deinococcales</taxon>
        <taxon>Deinococcaceae</taxon>
        <taxon>Deinococcus</taxon>
    </lineage>
</organism>
<evidence type="ECO:0000313" key="2">
    <source>
        <dbReference type="Proteomes" id="UP001595979"/>
    </source>
</evidence>